<evidence type="ECO:0000313" key="1">
    <source>
        <dbReference type="EMBL" id="JAH61376.1"/>
    </source>
</evidence>
<dbReference type="EMBL" id="GBXM01047201">
    <property type="protein sequence ID" value="JAH61376.1"/>
    <property type="molecule type" value="Transcribed_RNA"/>
</dbReference>
<protein>
    <submittedName>
        <fullName evidence="1">Uncharacterized protein</fullName>
    </submittedName>
</protein>
<organism evidence="1">
    <name type="scientific">Anguilla anguilla</name>
    <name type="common">European freshwater eel</name>
    <name type="synonym">Muraena anguilla</name>
    <dbReference type="NCBI Taxonomy" id="7936"/>
    <lineage>
        <taxon>Eukaryota</taxon>
        <taxon>Metazoa</taxon>
        <taxon>Chordata</taxon>
        <taxon>Craniata</taxon>
        <taxon>Vertebrata</taxon>
        <taxon>Euteleostomi</taxon>
        <taxon>Actinopterygii</taxon>
        <taxon>Neopterygii</taxon>
        <taxon>Teleostei</taxon>
        <taxon>Anguilliformes</taxon>
        <taxon>Anguillidae</taxon>
        <taxon>Anguilla</taxon>
    </lineage>
</organism>
<proteinExistence type="predicted"/>
<name>A0A0E9U6C7_ANGAN</name>
<reference evidence="1" key="1">
    <citation type="submission" date="2014-11" db="EMBL/GenBank/DDBJ databases">
        <authorList>
            <person name="Amaro Gonzalez C."/>
        </authorList>
    </citation>
    <scope>NUCLEOTIDE SEQUENCE</scope>
</reference>
<reference evidence="1" key="2">
    <citation type="journal article" date="2015" name="Fish Shellfish Immunol.">
        <title>Early steps in the European eel (Anguilla anguilla)-Vibrio vulnificus interaction in the gills: Role of the RtxA13 toxin.</title>
        <authorList>
            <person name="Callol A."/>
            <person name="Pajuelo D."/>
            <person name="Ebbesson L."/>
            <person name="Teles M."/>
            <person name="MacKenzie S."/>
            <person name="Amaro C."/>
        </authorList>
    </citation>
    <scope>NUCLEOTIDE SEQUENCE</scope>
</reference>
<accession>A0A0E9U6C7</accession>
<sequence>MSQQFTDNNRT</sequence>